<dbReference type="Proteomes" id="UP000092461">
    <property type="component" value="Unassembled WGS sequence"/>
</dbReference>
<reference evidence="2" key="1">
    <citation type="submission" date="2020-05" db="UniProtKB">
        <authorList>
            <consortium name="EnsemblMetazoa"/>
        </authorList>
    </citation>
    <scope>IDENTIFICATION</scope>
    <source>
        <strain evidence="2">Jacobina</strain>
    </source>
</reference>
<feature type="signal peptide" evidence="1">
    <location>
        <begin position="1"/>
        <end position="18"/>
    </location>
</feature>
<evidence type="ECO:0000256" key="1">
    <source>
        <dbReference type="SAM" id="SignalP"/>
    </source>
</evidence>
<dbReference type="VEuPathDB" id="VectorBase:LLOJ009652"/>
<dbReference type="AlphaFoldDB" id="A0A1B0CXB6"/>
<organism evidence="2 3">
    <name type="scientific">Lutzomyia longipalpis</name>
    <name type="common">Sand fly</name>
    <dbReference type="NCBI Taxonomy" id="7200"/>
    <lineage>
        <taxon>Eukaryota</taxon>
        <taxon>Metazoa</taxon>
        <taxon>Ecdysozoa</taxon>
        <taxon>Arthropoda</taxon>
        <taxon>Hexapoda</taxon>
        <taxon>Insecta</taxon>
        <taxon>Pterygota</taxon>
        <taxon>Neoptera</taxon>
        <taxon>Endopterygota</taxon>
        <taxon>Diptera</taxon>
        <taxon>Nematocera</taxon>
        <taxon>Psychodoidea</taxon>
        <taxon>Psychodidae</taxon>
        <taxon>Lutzomyia</taxon>
        <taxon>Lutzomyia</taxon>
    </lineage>
</organism>
<name>A0A1B0CXB6_LUTLO</name>
<evidence type="ECO:0008006" key="4">
    <source>
        <dbReference type="Google" id="ProtNLM"/>
    </source>
</evidence>
<sequence length="99" mass="11617">MILLRSLILLLLTVQILGQDIWCDEYRTGYYETGFHYSIVNERWYKEFVKGFYCEVDFLKENSSGRANHTADGSSLILFRTDSYRITLRREGRSCGGFL</sequence>
<evidence type="ECO:0000313" key="3">
    <source>
        <dbReference type="Proteomes" id="UP000092461"/>
    </source>
</evidence>
<protein>
    <recommendedName>
        <fullName evidence="4">Secreted protein</fullName>
    </recommendedName>
</protein>
<dbReference type="EnsemblMetazoa" id="LLOJ009652-RA">
    <property type="protein sequence ID" value="LLOJ009652-PA"/>
    <property type="gene ID" value="LLOJ009652"/>
</dbReference>
<dbReference type="EMBL" id="AJWK01033520">
    <property type="status" value="NOT_ANNOTATED_CDS"/>
    <property type="molecule type" value="Genomic_DNA"/>
</dbReference>
<keyword evidence="1" id="KW-0732">Signal</keyword>
<proteinExistence type="predicted"/>
<accession>A0A1B0CXB6</accession>
<feature type="chain" id="PRO_5008406255" description="Secreted protein" evidence="1">
    <location>
        <begin position="19"/>
        <end position="99"/>
    </location>
</feature>
<evidence type="ECO:0000313" key="2">
    <source>
        <dbReference type="EnsemblMetazoa" id="LLOJ009652-PA"/>
    </source>
</evidence>
<keyword evidence="3" id="KW-1185">Reference proteome</keyword>